<protein>
    <submittedName>
        <fullName evidence="2 3">Uncharacterized protein</fullName>
    </submittedName>
</protein>
<dbReference type="PANTHER" id="PTHR36756">
    <property type="entry name" value="EXPRESSED PROTEIN"/>
    <property type="match status" value="1"/>
</dbReference>
<dbReference type="AlphaFoldDB" id="I1I4T5"/>
<evidence type="ECO:0000256" key="1">
    <source>
        <dbReference type="SAM" id="MobiDB-lite"/>
    </source>
</evidence>
<name>I1I4T5_BRADI</name>
<feature type="region of interest" description="Disordered" evidence="1">
    <location>
        <begin position="77"/>
        <end position="116"/>
    </location>
</feature>
<dbReference type="OrthoDB" id="1938010at2759"/>
<keyword evidence="4" id="KW-1185">Reference proteome</keyword>
<feature type="region of interest" description="Disordered" evidence="1">
    <location>
        <begin position="162"/>
        <end position="183"/>
    </location>
</feature>
<dbReference type="eggNOG" id="ENOG502S3N7">
    <property type="taxonomic scope" value="Eukaryota"/>
</dbReference>
<feature type="compositionally biased region" description="Basic and acidic residues" evidence="1">
    <location>
        <begin position="77"/>
        <end position="90"/>
    </location>
</feature>
<dbReference type="RefSeq" id="XP_010234833.1">
    <property type="nucleotide sequence ID" value="XM_010236531.3"/>
</dbReference>
<dbReference type="GeneID" id="100821024"/>
<proteinExistence type="predicted"/>
<dbReference type="KEGG" id="bdi:100821024"/>
<accession>I1I4T5</accession>
<organism evidence="3">
    <name type="scientific">Brachypodium distachyon</name>
    <name type="common">Purple false brome</name>
    <name type="synonym">Trachynia distachya</name>
    <dbReference type="NCBI Taxonomy" id="15368"/>
    <lineage>
        <taxon>Eukaryota</taxon>
        <taxon>Viridiplantae</taxon>
        <taxon>Streptophyta</taxon>
        <taxon>Embryophyta</taxon>
        <taxon>Tracheophyta</taxon>
        <taxon>Spermatophyta</taxon>
        <taxon>Magnoliopsida</taxon>
        <taxon>Liliopsida</taxon>
        <taxon>Poales</taxon>
        <taxon>Poaceae</taxon>
        <taxon>BOP clade</taxon>
        <taxon>Pooideae</taxon>
        <taxon>Stipodae</taxon>
        <taxon>Brachypodieae</taxon>
        <taxon>Brachypodium</taxon>
    </lineage>
</organism>
<evidence type="ECO:0000313" key="4">
    <source>
        <dbReference type="Proteomes" id="UP000008810"/>
    </source>
</evidence>
<feature type="region of interest" description="Disordered" evidence="1">
    <location>
        <begin position="210"/>
        <end position="280"/>
    </location>
</feature>
<dbReference type="RefSeq" id="XP_003574080.1">
    <property type="nucleotide sequence ID" value="XM_003574032.4"/>
</dbReference>
<sequence length="355" mass="39685">MAEACRDGRRCLPAWMTKACSSNEMSKTEHQNKHVVESDKQSVALDQIKPVRRKSRGKIKAVDTEETGELITLQRCQGRENTKRKSKDAAALKNSRKRKLGNFGSEASSSEITDDEIELTAGGPRALHRCQGIGKARRKCEDADYTAKVELKEVEKINSKKVRGRAAPKNSRKERLENLGSEATSDDEIELTVEDVVSIAEEIVNSDKEKQQKIRTMKTAQYEERPPESIFTPKDTGGSVSNTGPSKGLMRCTKTTTDRTPSESRVEKNNGHEEPYRPPNIQMTGDIAQDMINMFLAPLLSKPAVCEDRSRPVETSITSTNHAPRKKDFQDVARVQMAPVVKKKSSLRDKVDLFL</sequence>
<dbReference type="OMA" id="MHTCVEG"/>
<dbReference type="EnsemblPlants" id="KQJ97152">
    <property type="protein sequence ID" value="KQJ97152"/>
    <property type="gene ID" value="BRADI_3g29100v3"/>
</dbReference>
<dbReference type="STRING" id="15368.I1I4T5"/>
<reference evidence="2 3" key="1">
    <citation type="journal article" date="2010" name="Nature">
        <title>Genome sequencing and analysis of the model grass Brachypodium distachyon.</title>
        <authorList>
            <consortium name="International Brachypodium Initiative"/>
        </authorList>
    </citation>
    <scope>NUCLEOTIDE SEQUENCE [LARGE SCALE GENOMIC DNA]</scope>
    <source>
        <strain evidence="2">Bd21</strain>
        <strain evidence="3">cv. Bd21</strain>
    </source>
</reference>
<evidence type="ECO:0000313" key="2">
    <source>
        <dbReference type="EMBL" id="KQJ97152.1"/>
    </source>
</evidence>
<reference evidence="2" key="2">
    <citation type="submission" date="2017-06" db="EMBL/GenBank/DDBJ databases">
        <title>WGS assembly of Brachypodium distachyon.</title>
        <authorList>
            <consortium name="The International Brachypodium Initiative"/>
            <person name="Lucas S."/>
            <person name="Harmon-Smith M."/>
            <person name="Lail K."/>
            <person name="Tice H."/>
            <person name="Grimwood J."/>
            <person name="Bruce D."/>
            <person name="Barry K."/>
            <person name="Shu S."/>
            <person name="Lindquist E."/>
            <person name="Wang M."/>
            <person name="Pitluck S."/>
            <person name="Vogel J.P."/>
            <person name="Garvin D.F."/>
            <person name="Mockler T.C."/>
            <person name="Schmutz J."/>
            <person name="Rokhsar D."/>
            <person name="Bevan M.W."/>
        </authorList>
    </citation>
    <scope>NUCLEOTIDE SEQUENCE</scope>
    <source>
        <strain evidence="2">Bd21</strain>
    </source>
</reference>
<reference evidence="3" key="3">
    <citation type="submission" date="2018-08" db="UniProtKB">
        <authorList>
            <consortium name="EnsemblPlants"/>
        </authorList>
    </citation>
    <scope>IDENTIFICATION</scope>
    <source>
        <strain evidence="3">cv. Bd21</strain>
    </source>
</reference>
<dbReference type="RefSeq" id="XP_010234834.1">
    <property type="nucleotide sequence ID" value="XM_010236532.3"/>
</dbReference>
<gene>
    <name evidence="3" type="primary">LOC100821024</name>
    <name evidence="2" type="ORF">BRADI_3g29100v3</name>
</gene>
<feature type="compositionally biased region" description="Basic and acidic residues" evidence="1">
    <location>
        <begin position="256"/>
        <end position="276"/>
    </location>
</feature>
<dbReference type="EMBL" id="CM000882">
    <property type="protein sequence ID" value="KQJ97152.1"/>
    <property type="molecule type" value="Genomic_DNA"/>
</dbReference>
<dbReference type="HOGENOM" id="CLU_050633_0_0_1"/>
<dbReference type="PANTHER" id="PTHR36756:SF1">
    <property type="entry name" value="EXPRESSED PROTEIN"/>
    <property type="match status" value="1"/>
</dbReference>
<evidence type="ECO:0000313" key="3">
    <source>
        <dbReference type="EnsemblPlants" id="KQJ97152"/>
    </source>
</evidence>
<dbReference type="Gramene" id="KQJ97152">
    <property type="protein sequence ID" value="KQJ97152"/>
    <property type="gene ID" value="BRADI_3g29100v3"/>
</dbReference>
<dbReference type="Proteomes" id="UP000008810">
    <property type="component" value="Chromosome 3"/>
</dbReference>